<dbReference type="GO" id="GO:0009055">
    <property type="term" value="F:electron transfer activity"/>
    <property type="evidence" value="ECO:0007669"/>
    <property type="project" value="InterPro"/>
</dbReference>
<gene>
    <name evidence="2" type="ORF">DRJ26_04575</name>
</gene>
<dbReference type="AlphaFoldDB" id="A0A497EZV5"/>
<dbReference type="InterPro" id="IPR036021">
    <property type="entry name" value="Tungsten_al_ferr_oxy-like_C"/>
</dbReference>
<dbReference type="Gene3D" id="1.10.599.10">
    <property type="entry name" value="Aldehyde Ferredoxin Oxidoreductase Protein, subunit A, domain 3"/>
    <property type="match status" value="1"/>
</dbReference>
<reference evidence="2 3" key="1">
    <citation type="submission" date="2018-06" db="EMBL/GenBank/DDBJ databases">
        <title>Extensive metabolic versatility and redundancy in microbially diverse, dynamic hydrothermal sediments.</title>
        <authorList>
            <person name="Dombrowski N."/>
            <person name="Teske A."/>
            <person name="Baker B.J."/>
        </authorList>
    </citation>
    <scope>NUCLEOTIDE SEQUENCE [LARGE SCALE GENOMIC DNA]</scope>
    <source>
        <strain evidence="2">B20_G2</strain>
    </source>
</reference>
<feature type="region of interest" description="Disordered" evidence="1">
    <location>
        <begin position="47"/>
        <end position="69"/>
    </location>
</feature>
<dbReference type="InterPro" id="IPR013985">
    <property type="entry name" value="Ald_Fedxn_OxRdtase_dom3"/>
</dbReference>
<name>A0A497EZV5_9CREN</name>
<protein>
    <submittedName>
        <fullName evidence="2">Uncharacterized protein</fullName>
    </submittedName>
</protein>
<accession>A0A497EZV5</accession>
<dbReference type="GO" id="GO:0016625">
    <property type="term" value="F:oxidoreductase activity, acting on the aldehyde or oxo group of donors, iron-sulfur protein as acceptor"/>
    <property type="evidence" value="ECO:0007669"/>
    <property type="project" value="InterPro"/>
</dbReference>
<dbReference type="SUPFAM" id="SSF48310">
    <property type="entry name" value="Aldehyde ferredoxin oxidoreductase, C-terminal domains"/>
    <property type="match status" value="1"/>
</dbReference>
<evidence type="ECO:0000313" key="3">
    <source>
        <dbReference type="Proteomes" id="UP000269499"/>
    </source>
</evidence>
<organism evidence="2 3">
    <name type="scientific">Thermoproteota archaeon</name>
    <dbReference type="NCBI Taxonomy" id="2056631"/>
    <lineage>
        <taxon>Archaea</taxon>
        <taxon>Thermoproteota</taxon>
    </lineage>
</organism>
<comment type="caution">
    <text evidence="2">The sequence shown here is derived from an EMBL/GenBank/DDBJ whole genome shotgun (WGS) entry which is preliminary data.</text>
</comment>
<sequence length="69" mass="7550">MIGSAEKPVYLRIHDGKAEIRDALTIGEGVINLERVIHVKLGLTPEDDIHDVGPRFQEPPPKGPGKINT</sequence>
<dbReference type="GO" id="GO:0051536">
    <property type="term" value="F:iron-sulfur cluster binding"/>
    <property type="evidence" value="ECO:0007669"/>
    <property type="project" value="InterPro"/>
</dbReference>
<dbReference type="Proteomes" id="UP000269499">
    <property type="component" value="Unassembled WGS sequence"/>
</dbReference>
<evidence type="ECO:0000256" key="1">
    <source>
        <dbReference type="SAM" id="MobiDB-lite"/>
    </source>
</evidence>
<proteinExistence type="predicted"/>
<evidence type="ECO:0000313" key="2">
    <source>
        <dbReference type="EMBL" id="RLE52551.1"/>
    </source>
</evidence>
<dbReference type="EMBL" id="QMRA01000111">
    <property type="protein sequence ID" value="RLE52551.1"/>
    <property type="molecule type" value="Genomic_DNA"/>
</dbReference>